<dbReference type="EMBL" id="BAAALD010000007">
    <property type="protein sequence ID" value="GAA1073321.1"/>
    <property type="molecule type" value="Genomic_DNA"/>
</dbReference>
<dbReference type="Proteomes" id="UP001499987">
    <property type="component" value="Unassembled WGS sequence"/>
</dbReference>
<name>A0ABP4DVW3_9ACTN</name>
<evidence type="ECO:0000313" key="2">
    <source>
        <dbReference type="EMBL" id="GAA1073321.1"/>
    </source>
</evidence>
<keyword evidence="3" id="KW-1185">Reference proteome</keyword>
<dbReference type="SUPFAM" id="SSF160631">
    <property type="entry name" value="SMI1/KNR4-like"/>
    <property type="match status" value="1"/>
</dbReference>
<reference evidence="3" key="1">
    <citation type="journal article" date="2019" name="Int. J. Syst. Evol. Microbiol.">
        <title>The Global Catalogue of Microorganisms (GCM) 10K type strain sequencing project: providing services to taxonomists for standard genome sequencing and annotation.</title>
        <authorList>
            <consortium name="The Broad Institute Genomics Platform"/>
            <consortium name="The Broad Institute Genome Sequencing Center for Infectious Disease"/>
            <person name="Wu L."/>
            <person name="Ma J."/>
        </authorList>
    </citation>
    <scope>NUCLEOTIDE SEQUENCE [LARGE SCALE GENOMIC DNA]</scope>
    <source>
        <strain evidence="3">JCM 13002</strain>
    </source>
</reference>
<comment type="caution">
    <text evidence="2">The sequence shown here is derived from an EMBL/GenBank/DDBJ whole genome shotgun (WGS) entry which is preliminary data.</text>
</comment>
<proteinExistence type="predicted"/>
<dbReference type="InterPro" id="IPR037883">
    <property type="entry name" value="Knr4/Smi1-like_sf"/>
</dbReference>
<feature type="domain" description="Knr4/Smi1-like" evidence="1">
    <location>
        <begin position="32"/>
        <end position="210"/>
    </location>
</feature>
<evidence type="ECO:0000259" key="1">
    <source>
        <dbReference type="SMART" id="SM00860"/>
    </source>
</evidence>
<dbReference type="Pfam" id="PF09346">
    <property type="entry name" value="SMI1_KNR4"/>
    <property type="match status" value="1"/>
</dbReference>
<protein>
    <recommendedName>
        <fullName evidence="1">Knr4/Smi1-like domain-containing protein</fullName>
    </recommendedName>
</protein>
<gene>
    <name evidence="2" type="ORF">GCM10009663_11660</name>
</gene>
<accession>A0ABP4DVW3</accession>
<dbReference type="Gene3D" id="3.40.1580.10">
    <property type="entry name" value="SMI1/KNR4-like"/>
    <property type="match status" value="1"/>
</dbReference>
<sequence>MWAGVRERVEALGGTGGVFGAAAHGFRLDPVLAPAEVEALEAQLGTALPEEYRSFLLQVGAGGAGPCHGVYPVHRTEGRWAWSGDGADLADLDRTAEPFPAAGPDPEALAGLVAQRPDEESFEDEDEYDTAMEEWDDRMGDLLWAADRTVGAIVLCHLGCGQREWLIVSGPEHGRIWSDNRIDDLDLAPLLDPEGRPVTFARWYLDWLDEAEQYVRQQAG</sequence>
<dbReference type="InterPro" id="IPR018958">
    <property type="entry name" value="Knr4/Smi1-like_dom"/>
</dbReference>
<organism evidence="2 3">
    <name type="scientific">Kitasatospora arboriphila</name>
    <dbReference type="NCBI Taxonomy" id="258052"/>
    <lineage>
        <taxon>Bacteria</taxon>
        <taxon>Bacillati</taxon>
        <taxon>Actinomycetota</taxon>
        <taxon>Actinomycetes</taxon>
        <taxon>Kitasatosporales</taxon>
        <taxon>Streptomycetaceae</taxon>
        <taxon>Kitasatospora</taxon>
    </lineage>
</organism>
<dbReference type="SMART" id="SM00860">
    <property type="entry name" value="SMI1_KNR4"/>
    <property type="match status" value="1"/>
</dbReference>
<evidence type="ECO:0000313" key="3">
    <source>
        <dbReference type="Proteomes" id="UP001499987"/>
    </source>
</evidence>